<dbReference type="EMBL" id="AWVJ01000009">
    <property type="protein sequence ID" value="ERK52377.1"/>
    <property type="molecule type" value="Genomic_DNA"/>
</dbReference>
<dbReference type="AlphaFoldDB" id="U2RNS9"/>
<evidence type="ECO:0008006" key="3">
    <source>
        <dbReference type="Google" id="ProtNLM"/>
    </source>
</evidence>
<reference evidence="1 2" key="1">
    <citation type="submission" date="2013-06" db="EMBL/GenBank/DDBJ databases">
        <authorList>
            <person name="Weinstock G."/>
            <person name="Sodergren E."/>
            <person name="Lobos E.A."/>
            <person name="Fulton L."/>
            <person name="Fulton R."/>
            <person name="Courtney L."/>
            <person name="Fronick C."/>
            <person name="O'Laughlin M."/>
            <person name="Godfrey J."/>
            <person name="Wilson R.M."/>
            <person name="Miner T."/>
            <person name="Farmer C."/>
            <person name="Delehaunty K."/>
            <person name="Cordes M."/>
            <person name="Minx P."/>
            <person name="Tomlinson C."/>
            <person name="Chen J."/>
            <person name="Wollam A."/>
            <person name="Pepin K.H."/>
            <person name="Bhonagiri V."/>
            <person name="Zhang X."/>
            <person name="Warren W."/>
            <person name="Mitreva M."/>
            <person name="Mardis E.R."/>
            <person name="Wilson R.K."/>
        </authorList>
    </citation>
    <scope>NUCLEOTIDE SEQUENCE [LARGE SCALE GENOMIC DNA]</scope>
    <source>
        <strain evidence="1 2">ATCC 29099</strain>
    </source>
</reference>
<accession>U2RNS9</accession>
<dbReference type="Pfam" id="PF13780">
    <property type="entry name" value="DUF4176"/>
    <property type="match status" value="1"/>
</dbReference>
<dbReference type="Proteomes" id="UP000016608">
    <property type="component" value="Unassembled WGS sequence"/>
</dbReference>
<dbReference type="HOGENOM" id="CLU_158514_1_1_9"/>
<evidence type="ECO:0000313" key="2">
    <source>
        <dbReference type="Proteomes" id="UP000016608"/>
    </source>
</evidence>
<dbReference type="eggNOG" id="COG4495">
    <property type="taxonomic scope" value="Bacteria"/>
</dbReference>
<proteinExistence type="predicted"/>
<keyword evidence="2" id="KW-1185">Reference proteome</keyword>
<dbReference type="InterPro" id="IPR025233">
    <property type="entry name" value="DUF4176"/>
</dbReference>
<dbReference type="PATRIC" id="fig|1256908.3.peg.175"/>
<organism evidence="1 2">
    <name type="scientific">Eubacterium ramulus ATCC 29099</name>
    <dbReference type="NCBI Taxonomy" id="1256908"/>
    <lineage>
        <taxon>Bacteria</taxon>
        <taxon>Bacillati</taxon>
        <taxon>Bacillota</taxon>
        <taxon>Clostridia</taxon>
        <taxon>Eubacteriales</taxon>
        <taxon>Eubacteriaceae</taxon>
        <taxon>Eubacterium</taxon>
    </lineage>
</organism>
<gene>
    <name evidence="1" type="ORF">HMPREF0373_00193</name>
</gene>
<protein>
    <recommendedName>
        <fullName evidence="3">DUF4176 domain-containing protein</fullName>
    </recommendedName>
</protein>
<name>U2RNS9_EUBRA</name>
<comment type="caution">
    <text evidence="1">The sequence shown here is derived from an EMBL/GenBank/DDBJ whole genome shotgun (WGS) entry which is preliminary data.</text>
</comment>
<sequence>MRGMNAMKEEKFLPLGSVIIVKGSVKKLVLIGRGVVAIFKGEQKYFDYVACTYPEGLIGENVLYLNHEDIEEVIQKGFQDEDDFRMQKSLKEHLDGLLKIENES</sequence>
<evidence type="ECO:0000313" key="1">
    <source>
        <dbReference type="EMBL" id="ERK52377.1"/>
    </source>
</evidence>